<evidence type="ECO:0000256" key="6">
    <source>
        <dbReference type="PROSITE-ProRule" id="PRU00059"/>
    </source>
</evidence>
<dbReference type="CDD" id="cd00041">
    <property type="entry name" value="CUB"/>
    <property type="match status" value="1"/>
</dbReference>
<evidence type="ECO:0000256" key="5">
    <source>
        <dbReference type="ARBA" id="ARBA00023157"/>
    </source>
</evidence>
<dbReference type="SMART" id="SM00020">
    <property type="entry name" value="Tryp_SPc"/>
    <property type="match status" value="1"/>
</dbReference>
<dbReference type="PANTHER" id="PTHR24252:SF7">
    <property type="entry name" value="HYALIN"/>
    <property type="match status" value="1"/>
</dbReference>
<dbReference type="SUPFAM" id="SSF49854">
    <property type="entry name" value="Spermadhesin, CUB domain"/>
    <property type="match status" value="1"/>
</dbReference>
<evidence type="ECO:0000256" key="2">
    <source>
        <dbReference type="ARBA" id="ARBA00022670"/>
    </source>
</evidence>
<dbReference type="InterPro" id="IPR001314">
    <property type="entry name" value="Peptidase_S1A"/>
</dbReference>
<dbReference type="FunFam" id="2.60.120.290:FF:000005">
    <property type="entry name" value="Procollagen C-endopeptidase enhancer 1"/>
    <property type="match status" value="1"/>
</dbReference>
<dbReference type="GO" id="GO:0035821">
    <property type="term" value="P:modulation of process of another organism"/>
    <property type="evidence" value="ECO:0007669"/>
    <property type="project" value="UniProtKB-ARBA"/>
</dbReference>
<organism evidence="11 12">
    <name type="scientific">Sphenodon punctatus</name>
    <name type="common">Tuatara</name>
    <name type="synonym">Hatteria punctata</name>
    <dbReference type="NCBI Taxonomy" id="8508"/>
    <lineage>
        <taxon>Eukaryota</taxon>
        <taxon>Metazoa</taxon>
        <taxon>Chordata</taxon>
        <taxon>Craniata</taxon>
        <taxon>Vertebrata</taxon>
        <taxon>Euteleostomi</taxon>
        <taxon>Lepidosauria</taxon>
        <taxon>Sphenodontia</taxon>
        <taxon>Sphenodontidae</taxon>
        <taxon>Sphenodon</taxon>
    </lineage>
</organism>
<gene>
    <name evidence="11" type="primary">OVCH2</name>
</gene>
<evidence type="ECO:0000256" key="8">
    <source>
        <dbReference type="SAM" id="SignalP"/>
    </source>
</evidence>
<dbReference type="FunFam" id="2.40.10.10:FF:000003">
    <property type="entry name" value="Transmembrane serine protease 3"/>
    <property type="match status" value="1"/>
</dbReference>
<dbReference type="CDD" id="cd00190">
    <property type="entry name" value="Tryp_SPc"/>
    <property type="match status" value="1"/>
</dbReference>
<dbReference type="GO" id="GO:0005576">
    <property type="term" value="C:extracellular region"/>
    <property type="evidence" value="ECO:0007669"/>
    <property type="project" value="UniProtKB-ARBA"/>
</dbReference>
<evidence type="ECO:0000259" key="10">
    <source>
        <dbReference type="PROSITE" id="PS50240"/>
    </source>
</evidence>
<keyword evidence="8" id="KW-0732">Signal</keyword>
<dbReference type="SMART" id="SM00042">
    <property type="entry name" value="CUB"/>
    <property type="match status" value="1"/>
</dbReference>
<dbReference type="OMA" id="ENDSYCR"/>
<evidence type="ECO:0000313" key="12">
    <source>
        <dbReference type="Proteomes" id="UP000694392"/>
    </source>
</evidence>
<dbReference type="InterPro" id="IPR035914">
    <property type="entry name" value="Sperma_CUB_dom_sf"/>
</dbReference>
<feature type="domain" description="CUB" evidence="9">
    <location>
        <begin position="311"/>
        <end position="421"/>
    </location>
</feature>
<keyword evidence="12" id="KW-1185">Reference proteome</keyword>
<dbReference type="GO" id="GO:0006508">
    <property type="term" value="P:proteolysis"/>
    <property type="evidence" value="ECO:0007669"/>
    <property type="project" value="UniProtKB-KW"/>
</dbReference>
<dbReference type="InterPro" id="IPR043504">
    <property type="entry name" value="Peptidase_S1_PA_chymotrypsin"/>
</dbReference>
<keyword evidence="3 7" id="KW-0378">Hydrolase</keyword>
<dbReference type="GO" id="GO:0004252">
    <property type="term" value="F:serine-type endopeptidase activity"/>
    <property type="evidence" value="ECO:0007669"/>
    <property type="project" value="InterPro"/>
</dbReference>
<keyword evidence="2 7" id="KW-0645">Protease</keyword>
<accession>A0A8D0G5U0</accession>
<reference evidence="11" key="2">
    <citation type="submission" date="2025-09" db="UniProtKB">
        <authorList>
            <consortium name="Ensembl"/>
        </authorList>
    </citation>
    <scope>IDENTIFICATION</scope>
</reference>
<sequence>MPVASGELLFLMVGIVCFREGCSTPMSLQSGRNWKCGKKVYESESWNDLSLLTRIVGGNQVKQGSHPWQVSLKRRQWHFCGGTLVSDKWVITAAHCVLDRNLLGYLTVTAGDHDLSVTEEEEQTLPVKFFIKHPNFNPKTPMNYDIALLKMDGAFKLGPTVLPACLPDPDEKFDPGFICTTCGWGRLTENGILPHVLQEVDLPILEHSECSRVLLTLKKPIRGDTLMCAGFPDGGRDACQGDSGGPLVCRRRHGAWTLVGVTSWGLGCARSWLNNLSKKYNQRGSPGVFTDLSKVLPWIQENINAASCSIQDGKLPDNEGGLRFPESPKHFYQNNQLCVWTLLVPEGMHILLNFSHFDVEPDTFCDYDSLSVYSKDDRLVGKFCGADPPVPILVGSNTVRLKFVSDNKKSGAGFSMTYRALTPATLPGKCCLRAVLYKTYLKSLYLYYCKLLEAGTFQLWENFISSKRR</sequence>
<evidence type="ECO:0000256" key="3">
    <source>
        <dbReference type="ARBA" id="ARBA00022801"/>
    </source>
</evidence>
<evidence type="ECO:0000313" key="11">
    <source>
        <dbReference type="Ensembl" id="ENSSPUP00000003058.1"/>
    </source>
</evidence>
<dbReference type="PROSITE" id="PS00135">
    <property type="entry name" value="TRYPSIN_SER"/>
    <property type="match status" value="1"/>
</dbReference>
<evidence type="ECO:0000259" key="9">
    <source>
        <dbReference type="PROSITE" id="PS01180"/>
    </source>
</evidence>
<dbReference type="Ensembl" id="ENSSPUT00000003245.1">
    <property type="protein sequence ID" value="ENSSPUP00000003058.1"/>
    <property type="gene ID" value="ENSSPUG00000002358.1"/>
</dbReference>
<feature type="domain" description="Peptidase S1" evidence="10">
    <location>
        <begin position="55"/>
        <end position="304"/>
    </location>
</feature>
<dbReference type="Pfam" id="PF00431">
    <property type="entry name" value="CUB"/>
    <property type="match status" value="1"/>
</dbReference>
<proteinExistence type="inferred from homology"/>
<keyword evidence="5" id="KW-1015">Disulfide bond</keyword>
<dbReference type="PANTHER" id="PTHR24252">
    <property type="entry name" value="ACROSIN-RELATED"/>
    <property type="match status" value="1"/>
</dbReference>
<dbReference type="Gene3D" id="2.60.120.290">
    <property type="entry name" value="Spermadhesin, CUB domain"/>
    <property type="match status" value="1"/>
</dbReference>
<dbReference type="Pfam" id="PF00089">
    <property type="entry name" value="Trypsin"/>
    <property type="match status" value="1"/>
</dbReference>
<comment type="similarity">
    <text evidence="1">Belongs to the peptidase S1 family. Snake venom subfamily.</text>
</comment>
<dbReference type="PROSITE" id="PS01180">
    <property type="entry name" value="CUB"/>
    <property type="match status" value="1"/>
</dbReference>
<evidence type="ECO:0000256" key="1">
    <source>
        <dbReference type="ARBA" id="ARBA00009228"/>
    </source>
</evidence>
<feature type="signal peptide" evidence="8">
    <location>
        <begin position="1"/>
        <end position="23"/>
    </location>
</feature>
<dbReference type="InterPro" id="IPR000859">
    <property type="entry name" value="CUB_dom"/>
</dbReference>
<evidence type="ECO:0000256" key="7">
    <source>
        <dbReference type="RuleBase" id="RU363034"/>
    </source>
</evidence>
<dbReference type="GeneTree" id="ENSGT00940000157791"/>
<dbReference type="PROSITE" id="PS00134">
    <property type="entry name" value="TRYPSIN_HIS"/>
    <property type="match status" value="1"/>
</dbReference>
<dbReference type="SUPFAM" id="SSF50494">
    <property type="entry name" value="Trypsin-like serine proteases"/>
    <property type="match status" value="1"/>
</dbReference>
<dbReference type="Proteomes" id="UP000694392">
    <property type="component" value="Unplaced"/>
</dbReference>
<protein>
    <submittedName>
        <fullName evidence="11">Ovochymase 2</fullName>
    </submittedName>
</protein>
<dbReference type="InterPro" id="IPR018114">
    <property type="entry name" value="TRYPSIN_HIS"/>
</dbReference>
<dbReference type="AlphaFoldDB" id="A0A8D0G5U0"/>
<feature type="chain" id="PRO_5034912204" evidence="8">
    <location>
        <begin position="24"/>
        <end position="469"/>
    </location>
</feature>
<dbReference type="InterPro" id="IPR009003">
    <property type="entry name" value="Peptidase_S1_PA"/>
</dbReference>
<dbReference type="Gene3D" id="2.40.10.10">
    <property type="entry name" value="Trypsin-like serine proteases"/>
    <property type="match status" value="1"/>
</dbReference>
<keyword evidence="4 7" id="KW-0720">Serine protease</keyword>
<comment type="caution">
    <text evidence="6">Lacks conserved residue(s) required for the propagation of feature annotation.</text>
</comment>
<dbReference type="InterPro" id="IPR033116">
    <property type="entry name" value="TRYPSIN_SER"/>
</dbReference>
<reference evidence="11" key="1">
    <citation type="submission" date="2025-08" db="UniProtKB">
        <authorList>
            <consortium name="Ensembl"/>
        </authorList>
    </citation>
    <scope>IDENTIFICATION</scope>
</reference>
<dbReference type="PRINTS" id="PR00722">
    <property type="entry name" value="CHYMOTRYPSIN"/>
</dbReference>
<dbReference type="GO" id="GO:0009566">
    <property type="term" value="P:fertilization"/>
    <property type="evidence" value="ECO:0007669"/>
    <property type="project" value="Ensembl"/>
</dbReference>
<dbReference type="InterPro" id="IPR001254">
    <property type="entry name" value="Trypsin_dom"/>
</dbReference>
<evidence type="ECO:0000256" key="4">
    <source>
        <dbReference type="ARBA" id="ARBA00022825"/>
    </source>
</evidence>
<name>A0A8D0G5U0_SPHPU</name>
<dbReference type="PROSITE" id="PS50240">
    <property type="entry name" value="TRYPSIN_DOM"/>
    <property type="match status" value="1"/>
</dbReference>